<name>A0A5N6TLK6_ASPAV</name>
<evidence type="ECO:0000313" key="3">
    <source>
        <dbReference type="Proteomes" id="UP000325780"/>
    </source>
</evidence>
<keyword evidence="1" id="KW-0732">Signal</keyword>
<proteinExistence type="predicted"/>
<feature type="signal peptide" evidence="1">
    <location>
        <begin position="1"/>
        <end position="22"/>
    </location>
</feature>
<dbReference type="EMBL" id="ML742218">
    <property type="protein sequence ID" value="KAE8147232.1"/>
    <property type="molecule type" value="Genomic_DNA"/>
</dbReference>
<accession>A0A5N6TLK6</accession>
<gene>
    <name evidence="2" type="ORF">BDV25DRAFT_142952</name>
</gene>
<evidence type="ECO:0000313" key="2">
    <source>
        <dbReference type="EMBL" id="KAE8147232.1"/>
    </source>
</evidence>
<organism evidence="2 3">
    <name type="scientific">Aspergillus avenaceus</name>
    <dbReference type="NCBI Taxonomy" id="36643"/>
    <lineage>
        <taxon>Eukaryota</taxon>
        <taxon>Fungi</taxon>
        <taxon>Dikarya</taxon>
        <taxon>Ascomycota</taxon>
        <taxon>Pezizomycotina</taxon>
        <taxon>Eurotiomycetes</taxon>
        <taxon>Eurotiomycetidae</taxon>
        <taxon>Eurotiales</taxon>
        <taxon>Aspergillaceae</taxon>
        <taxon>Aspergillus</taxon>
        <taxon>Aspergillus subgen. Circumdati</taxon>
    </lineage>
</organism>
<dbReference type="AlphaFoldDB" id="A0A5N6TLK6"/>
<protein>
    <recommendedName>
        <fullName evidence="4">Apple domain-containing protein</fullName>
    </recommendedName>
</protein>
<feature type="chain" id="PRO_5024927583" description="Apple domain-containing protein" evidence="1">
    <location>
        <begin position="23"/>
        <end position="275"/>
    </location>
</feature>
<dbReference type="Proteomes" id="UP000325780">
    <property type="component" value="Unassembled WGS sequence"/>
</dbReference>
<reference evidence="2 3" key="1">
    <citation type="submission" date="2019-04" db="EMBL/GenBank/DDBJ databases">
        <title>Friends and foes A comparative genomics study of 23 Aspergillus species from section Flavi.</title>
        <authorList>
            <consortium name="DOE Joint Genome Institute"/>
            <person name="Kjaerbolling I."/>
            <person name="Vesth T."/>
            <person name="Frisvad J.C."/>
            <person name="Nybo J.L."/>
            <person name="Theobald S."/>
            <person name="Kildgaard S."/>
            <person name="Isbrandt T."/>
            <person name="Kuo A."/>
            <person name="Sato A."/>
            <person name="Lyhne E.K."/>
            <person name="Kogle M.E."/>
            <person name="Wiebenga A."/>
            <person name="Kun R.S."/>
            <person name="Lubbers R.J."/>
            <person name="Makela M.R."/>
            <person name="Barry K."/>
            <person name="Chovatia M."/>
            <person name="Clum A."/>
            <person name="Daum C."/>
            <person name="Haridas S."/>
            <person name="He G."/>
            <person name="LaButti K."/>
            <person name="Lipzen A."/>
            <person name="Mondo S."/>
            <person name="Riley R."/>
            <person name="Salamov A."/>
            <person name="Simmons B.A."/>
            <person name="Magnuson J.K."/>
            <person name="Henrissat B."/>
            <person name="Mortensen U.H."/>
            <person name="Larsen T.O."/>
            <person name="Devries R.P."/>
            <person name="Grigoriev I.V."/>
            <person name="Machida M."/>
            <person name="Baker S.E."/>
            <person name="Andersen M.R."/>
        </authorList>
    </citation>
    <scope>NUCLEOTIDE SEQUENCE [LARGE SCALE GENOMIC DNA]</scope>
    <source>
        <strain evidence="2 3">IBT 18842</strain>
    </source>
</reference>
<evidence type="ECO:0008006" key="4">
    <source>
        <dbReference type="Google" id="ProtNLM"/>
    </source>
</evidence>
<evidence type="ECO:0000256" key="1">
    <source>
        <dbReference type="SAM" id="SignalP"/>
    </source>
</evidence>
<sequence>MRTSVLWTTFTSLSYFGGHVSADYTSDYNRLCPGDNPVTLGTVYTASCDKTLGPSLPVQKLGHKQSPTPEECAQVCEQDRSACSGVIWAKNACYISSDQNDSLFNAPGAVVLTPPPVGVTPEQLKQEIKDCETDKAKHLQEKQNAELGRENYKKALQEEIKRNKLPPENNPDAPLDLGNAGCNPKNHGKVFRHGSKRYLILYNHHYHYRKEWEIAHRTDKSVDLHQCIELCSRHSCATVDFYTGPANHYCYVYKGTPRIYAIRSADYTWCAAVPI</sequence>
<keyword evidence="3" id="KW-1185">Reference proteome</keyword>